<reference evidence="7" key="1">
    <citation type="journal article" date="2019" name="Int. J. Syst. Evol. Microbiol.">
        <title>The Global Catalogue of Microorganisms (GCM) 10K type strain sequencing project: providing services to taxonomists for standard genome sequencing and annotation.</title>
        <authorList>
            <consortium name="The Broad Institute Genomics Platform"/>
            <consortium name="The Broad Institute Genome Sequencing Center for Infectious Disease"/>
            <person name="Wu L."/>
            <person name="Ma J."/>
        </authorList>
    </citation>
    <scope>NUCLEOTIDE SEQUENCE [LARGE SCALE GENOMIC DNA]</scope>
    <source>
        <strain evidence="7">CCUG 53903</strain>
    </source>
</reference>
<dbReference type="InterPro" id="IPR018376">
    <property type="entry name" value="Enoyl-CoA_hyd/isom_CS"/>
</dbReference>
<keyword evidence="2" id="KW-0443">Lipid metabolism</keyword>
<dbReference type="EMBL" id="JBHSPA010000115">
    <property type="protein sequence ID" value="MFC5834809.1"/>
    <property type="molecule type" value="Genomic_DNA"/>
</dbReference>
<evidence type="ECO:0000313" key="7">
    <source>
        <dbReference type="Proteomes" id="UP001596058"/>
    </source>
</evidence>
<dbReference type="SUPFAM" id="SSF52096">
    <property type="entry name" value="ClpP/crotonase"/>
    <property type="match status" value="1"/>
</dbReference>
<evidence type="ECO:0000256" key="4">
    <source>
        <dbReference type="RuleBase" id="RU003707"/>
    </source>
</evidence>
<evidence type="ECO:0000313" key="6">
    <source>
        <dbReference type="EMBL" id="MFC5834809.1"/>
    </source>
</evidence>
<keyword evidence="7" id="KW-1185">Reference proteome</keyword>
<dbReference type="Pfam" id="PF00378">
    <property type="entry name" value="ECH_1"/>
    <property type="match status" value="1"/>
</dbReference>
<name>A0ABW1DBR6_9ACTN</name>
<dbReference type="Gene3D" id="3.90.226.10">
    <property type="entry name" value="2-enoyl-CoA Hydratase, Chain A, domain 1"/>
    <property type="match status" value="1"/>
</dbReference>
<dbReference type="CDD" id="cd06558">
    <property type="entry name" value="crotonase-like"/>
    <property type="match status" value="1"/>
</dbReference>
<dbReference type="InterPro" id="IPR029045">
    <property type="entry name" value="ClpP/crotonase-like_dom_sf"/>
</dbReference>
<sequence>MTDSPLVRKVSAARWDVVLNREDNRNALSAELVEELTGCLAAARAEGIGLLVLRSSGRVFSAGLDLSDLDGETDATLSLRLARISMLLETVRRAPYLTVALLEGPAVGAGADLALACDLRMGTEAASFRFPGLRFGLVLGTGRLAELVGEAFALDLVLTNGVLDSGTARRREVLEVVPNPEHAETILRRWEAAIDRLPPGALHELLGAVRLTRQAGDGVAEAVRTSAGIPGLQQRIAGYRKAANNGTERQHRGDLTGHPAPDRPGDRTGGTSHG</sequence>
<proteinExistence type="inferred from homology"/>
<dbReference type="RefSeq" id="WP_379524220.1">
    <property type="nucleotide sequence ID" value="NZ_JBHSPA010000115.1"/>
</dbReference>
<gene>
    <name evidence="6" type="ORF">ACFPZ3_64135</name>
</gene>
<accession>A0ABW1DBR6</accession>
<comment type="similarity">
    <text evidence="1 4">Belongs to the enoyl-CoA hydratase/isomerase family.</text>
</comment>
<dbReference type="PANTHER" id="PTHR11941">
    <property type="entry name" value="ENOYL-COA HYDRATASE-RELATED"/>
    <property type="match status" value="1"/>
</dbReference>
<evidence type="ECO:0000256" key="3">
    <source>
        <dbReference type="ARBA" id="ARBA00023239"/>
    </source>
</evidence>
<keyword evidence="3" id="KW-0456">Lyase</keyword>
<evidence type="ECO:0000256" key="2">
    <source>
        <dbReference type="ARBA" id="ARBA00023098"/>
    </source>
</evidence>
<evidence type="ECO:0000256" key="1">
    <source>
        <dbReference type="ARBA" id="ARBA00005254"/>
    </source>
</evidence>
<feature type="compositionally biased region" description="Basic and acidic residues" evidence="5">
    <location>
        <begin position="248"/>
        <end position="266"/>
    </location>
</feature>
<organism evidence="6 7">
    <name type="scientific">Nonomuraea insulae</name>
    <dbReference type="NCBI Taxonomy" id="1616787"/>
    <lineage>
        <taxon>Bacteria</taxon>
        <taxon>Bacillati</taxon>
        <taxon>Actinomycetota</taxon>
        <taxon>Actinomycetes</taxon>
        <taxon>Streptosporangiales</taxon>
        <taxon>Streptosporangiaceae</taxon>
        <taxon>Nonomuraea</taxon>
    </lineage>
</organism>
<dbReference type="PANTHER" id="PTHR11941:SF169">
    <property type="entry name" value="(7AS)-7A-METHYL-1,5-DIOXO-2,3,5,6,7,7A-HEXAHYDRO-1H-INDENE-CARBOXYL-COA HYDROLASE"/>
    <property type="match status" value="1"/>
</dbReference>
<feature type="region of interest" description="Disordered" evidence="5">
    <location>
        <begin position="242"/>
        <end position="274"/>
    </location>
</feature>
<dbReference type="PROSITE" id="PS00166">
    <property type="entry name" value="ENOYL_COA_HYDRATASE"/>
    <property type="match status" value="1"/>
</dbReference>
<dbReference type="InterPro" id="IPR001753">
    <property type="entry name" value="Enoyl-CoA_hydra/iso"/>
</dbReference>
<evidence type="ECO:0000256" key="5">
    <source>
        <dbReference type="SAM" id="MobiDB-lite"/>
    </source>
</evidence>
<dbReference type="Proteomes" id="UP001596058">
    <property type="component" value="Unassembled WGS sequence"/>
</dbReference>
<comment type="caution">
    <text evidence="6">The sequence shown here is derived from an EMBL/GenBank/DDBJ whole genome shotgun (WGS) entry which is preliminary data.</text>
</comment>
<protein>
    <submittedName>
        <fullName evidence="6">Enoyl-CoA hydratase/isomerase family protein</fullName>
    </submittedName>
</protein>